<dbReference type="AlphaFoldDB" id="A0A368H9T3"/>
<comment type="caution">
    <text evidence="1">The sequence shown here is derived from an EMBL/GenBank/DDBJ whole genome shotgun (WGS) entry which is preliminary data.</text>
</comment>
<keyword evidence="2" id="KW-1185">Reference proteome</keyword>
<organism evidence="1 2">
    <name type="scientific">Ancylostoma caninum</name>
    <name type="common">Dog hookworm</name>
    <dbReference type="NCBI Taxonomy" id="29170"/>
    <lineage>
        <taxon>Eukaryota</taxon>
        <taxon>Metazoa</taxon>
        <taxon>Ecdysozoa</taxon>
        <taxon>Nematoda</taxon>
        <taxon>Chromadorea</taxon>
        <taxon>Rhabditida</taxon>
        <taxon>Rhabditina</taxon>
        <taxon>Rhabditomorpha</taxon>
        <taxon>Strongyloidea</taxon>
        <taxon>Ancylostomatidae</taxon>
        <taxon>Ancylostomatinae</taxon>
        <taxon>Ancylostoma</taxon>
    </lineage>
</organism>
<proteinExistence type="predicted"/>
<reference evidence="1 2" key="1">
    <citation type="submission" date="2014-10" db="EMBL/GenBank/DDBJ databases">
        <title>Draft genome of the hookworm Ancylostoma caninum.</title>
        <authorList>
            <person name="Mitreva M."/>
        </authorList>
    </citation>
    <scope>NUCLEOTIDE SEQUENCE [LARGE SCALE GENOMIC DNA]</scope>
    <source>
        <strain evidence="1 2">Baltimore</strain>
    </source>
</reference>
<evidence type="ECO:0000313" key="1">
    <source>
        <dbReference type="EMBL" id="RCN53373.1"/>
    </source>
</evidence>
<dbReference type="EMBL" id="JOJR01000002">
    <property type="protein sequence ID" value="RCN53373.1"/>
    <property type="molecule type" value="Genomic_DNA"/>
</dbReference>
<accession>A0A368H9T3</accession>
<gene>
    <name evidence="1" type="ORF">ANCCAN_00436</name>
</gene>
<name>A0A368H9T3_ANCCA</name>
<protein>
    <submittedName>
        <fullName evidence="1">Uncharacterized protein</fullName>
    </submittedName>
</protein>
<evidence type="ECO:0000313" key="2">
    <source>
        <dbReference type="Proteomes" id="UP000252519"/>
    </source>
</evidence>
<sequence>MPSLSENLLWRIFLNYKGLKVLSIHVLASPVFLCALSSRTFQLQNDQVVICDPFLKCLMQIFPENRRNYEETSSDSSSGLLRTWQSWYQANLTMWAYHSERITFPRFFLQSTPRHPYSSSNVLPGKQHYRWSEIAIERWYRCQTEVQLRHDGDGNNNRYVRQRTLEWSSYRHVCITNWKLYGTVISSVFLSSPVKK</sequence>
<dbReference type="Proteomes" id="UP000252519">
    <property type="component" value="Unassembled WGS sequence"/>
</dbReference>